<feature type="domain" description="BPL/LPL catalytic" evidence="2">
    <location>
        <begin position="64"/>
        <end position="90"/>
    </location>
</feature>
<protein>
    <recommendedName>
        <fullName evidence="2">BPL/LPL catalytic domain-containing protein</fullName>
    </recommendedName>
</protein>
<accession>X0WNT2</accession>
<reference evidence="3" key="1">
    <citation type="journal article" date="2014" name="Front. Microbiol.">
        <title>High frequency of phylogenetically diverse reductive dehalogenase-homologous genes in deep subseafloor sedimentary metagenomes.</title>
        <authorList>
            <person name="Kawai M."/>
            <person name="Futagami T."/>
            <person name="Toyoda A."/>
            <person name="Takaki Y."/>
            <person name="Nishi S."/>
            <person name="Hori S."/>
            <person name="Arai W."/>
            <person name="Tsubouchi T."/>
            <person name="Morono Y."/>
            <person name="Uchiyama I."/>
            <person name="Ito T."/>
            <person name="Fujiyama A."/>
            <person name="Inagaki F."/>
            <person name="Takami H."/>
        </authorList>
    </citation>
    <scope>NUCLEOTIDE SEQUENCE</scope>
    <source>
        <strain evidence="3">Expedition CK06-06</strain>
    </source>
</reference>
<evidence type="ECO:0000259" key="2">
    <source>
        <dbReference type="PROSITE" id="PS51733"/>
    </source>
</evidence>
<dbReference type="InterPro" id="IPR004143">
    <property type="entry name" value="BPL_LPL_catalytic"/>
</dbReference>
<comment type="caution">
    <text evidence="3">The sequence shown here is derived from an EMBL/GenBank/DDBJ whole genome shotgun (WGS) entry which is preliminary data.</text>
</comment>
<dbReference type="PROSITE" id="PS51733">
    <property type="entry name" value="BPL_LPL_CATALYTIC"/>
    <property type="match status" value="1"/>
</dbReference>
<name>X0WNT2_9ZZZZ</name>
<dbReference type="SUPFAM" id="SSF55681">
    <property type="entry name" value="Class II aaRS and biotin synthetases"/>
    <property type="match status" value="1"/>
</dbReference>
<dbReference type="InterPro" id="IPR045864">
    <property type="entry name" value="aa-tRNA-synth_II/BPL/LPL"/>
</dbReference>
<organism evidence="3">
    <name type="scientific">marine sediment metagenome</name>
    <dbReference type="NCBI Taxonomy" id="412755"/>
    <lineage>
        <taxon>unclassified sequences</taxon>
        <taxon>metagenomes</taxon>
        <taxon>ecological metagenomes</taxon>
    </lineage>
</organism>
<evidence type="ECO:0000256" key="1">
    <source>
        <dbReference type="SAM" id="MobiDB-lite"/>
    </source>
</evidence>
<feature type="compositionally biased region" description="Basic and acidic residues" evidence="1">
    <location>
        <begin position="21"/>
        <end position="32"/>
    </location>
</feature>
<proteinExistence type="predicted"/>
<evidence type="ECO:0000313" key="3">
    <source>
        <dbReference type="EMBL" id="GAG26168.1"/>
    </source>
</evidence>
<dbReference type="EMBL" id="BARS01034797">
    <property type="protein sequence ID" value="GAG26168.1"/>
    <property type="molecule type" value="Genomic_DNA"/>
</dbReference>
<feature type="region of interest" description="Disordered" evidence="1">
    <location>
        <begin position="1"/>
        <end position="32"/>
    </location>
</feature>
<dbReference type="AlphaFoldDB" id="X0WNT2"/>
<gene>
    <name evidence="3" type="ORF">S01H1_53714</name>
</gene>
<feature type="non-terminal residue" evidence="3">
    <location>
        <position position="90"/>
    </location>
</feature>
<sequence length="90" mass="10487">MAVSDSKIKSQNPQHPINAHAETRNTKHETRNTKTWLSVDFDRIDYRDAWELQGNLIMARKERILPNDIVLFLEHPAVFTLGRRGGRECM</sequence>
<dbReference type="Gene3D" id="3.30.930.10">
    <property type="entry name" value="Bira Bifunctional Protein, Domain 2"/>
    <property type="match status" value="1"/>
</dbReference>